<dbReference type="Pfam" id="PF01593">
    <property type="entry name" value="Amino_oxidase"/>
    <property type="match status" value="1"/>
</dbReference>
<sequence length="454" mass="51649">MNLITMNIRALHPKKIAVIGSGISGLSCAWLLNHYHDVTLYEKDDRLGGHSNTVRFDLDGTQVDVDTGFIVFNPLNYPNLVELFKLLGVECCDTEMTFAVSADNGELEYNGTNLGGVFAQRKNLLRPRFWRMLADLLRFYRNASQMAGRADIEQLSLGELLRDGGYGKPFIYDHLLPMGAAIWSTPVDQMLEYPASSFLNFCRNHGLVQLSDRPQWRTVVGGSRRYVDIIAASLRNPVQLNRNVQRIVRERDRVIIEDLHGQRDYYDEVVLACHSDQALKLLDAPTPDEERLLSQFPYLRNRAYLHMDPRLMPSNRAVWSSWNYMATGQKASQRKVSVTYWMNRLQPLPTERNIFVSLNPLVEPAQGSIVRTFFYDHPAFGANSAAAQRELWSLQGQQRTWFCGAYFGYGFHEDGLQSGLAVAEQLGGVRRPWQVENPNGRIHVQGWQEVAAHG</sequence>
<dbReference type="InterPro" id="IPR050464">
    <property type="entry name" value="Zeta_carotene_desat/Oxidored"/>
</dbReference>
<dbReference type="Proteomes" id="UP000629025">
    <property type="component" value="Unassembled WGS sequence"/>
</dbReference>
<dbReference type="InterPro" id="IPR002937">
    <property type="entry name" value="Amino_oxidase"/>
</dbReference>
<dbReference type="SUPFAM" id="SSF51905">
    <property type="entry name" value="FAD/NAD(P)-binding domain"/>
    <property type="match status" value="1"/>
</dbReference>
<dbReference type="Gene3D" id="3.50.50.60">
    <property type="entry name" value="FAD/NAD(P)-binding domain"/>
    <property type="match status" value="1"/>
</dbReference>
<dbReference type="Gene3D" id="1.10.405.20">
    <property type="match status" value="1"/>
</dbReference>
<protein>
    <submittedName>
        <fullName evidence="2">NAD/FAD-binding protein</fullName>
    </submittedName>
</protein>
<gene>
    <name evidence="2" type="ORF">GCM10011352_17350</name>
</gene>
<feature type="domain" description="Amine oxidase" evidence="1">
    <location>
        <begin position="23"/>
        <end position="299"/>
    </location>
</feature>
<evidence type="ECO:0000313" key="2">
    <source>
        <dbReference type="EMBL" id="GGB91822.1"/>
    </source>
</evidence>
<comment type="caution">
    <text evidence="2">The sequence shown here is derived from an EMBL/GenBank/DDBJ whole genome shotgun (WGS) entry which is preliminary data.</text>
</comment>
<accession>A0ABQ1KCR0</accession>
<dbReference type="EMBL" id="BMIJ01000003">
    <property type="protein sequence ID" value="GGB91822.1"/>
    <property type="molecule type" value="Genomic_DNA"/>
</dbReference>
<evidence type="ECO:0000313" key="3">
    <source>
        <dbReference type="Proteomes" id="UP000629025"/>
    </source>
</evidence>
<name>A0ABQ1KCR0_9GAMM</name>
<dbReference type="PANTHER" id="PTHR42923:SF17">
    <property type="entry name" value="AMINE OXIDASE DOMAIN-CONTAINING PROTEIN"/>
    <property type="match status" value="1"/>
</dbReference>
<dbReference type="InterPro" id="IPR036188">
    <property type="entry name" value="FAD/NAD-bd_sf"/>
</dbReference>
<keyword evidence="3" id="KW-1185">Reference proteome</keyword>
<proteinExistence type="predicted"/>
<dbReference type="Gene3D" id="3.30.70.1990">
    <property type="match status" value="1"/>
</dbReference>
<evidence type="ECO:0000259" key="1">
    <source>
        <dbReference type="Pfam" id="PF01593"/>
    </source>
</evidence>
<dbReference type="PANTHER" id="PTHR42923">
    <property type="entry name" value="PROTOPORPHYRINOGEN OXIDASE"/>
    <property type="match status" value="1"/>
</dbReference>
<organism evidence="2 3">
    <name type="scientific">Marinobacterium zhoushanense</name>
    <dbReference type="NCBI Taxonomy" id="1679163"/>
    <lineage>
        <taxon>Bacteria</taxon>
        <taxon>Pseudomonadati</taxon>
        <taxon>Pseudomonadota</taxon>
        <taxon>Gammaproteobacteria</taxon>
        <taxon>Oceanospirillales</taxon>
        <taxon>Oceanospirillaceae</taxon>
        <taxon>Marinobacterium</taxon>
    </lineage>
</organism>
<reference evidence="3" key="1">
    <citation type="journal article" date="2019" name="Int. J. Syst. Evol. Microbiol.">
        <title>The Global Catalogue of Microorganisms (GCM) 10K type strain sequencing project: providing services to taxonomists for standard genome sequencing and annotation.</title>
        <authorList>
            <consortium name="The Broad Institute Genomics Platform"/>
            <consortium name="The Broad Institute Genome Sequencing Center for Infectious Disease"/>
            <person name="Wu L."/>
            <person name="Ma J."/>
        </authorList>
    </citation>
    <scope>NUCLEOTIDE SEQUENCE [LARGE SCALE GENOMIC DNA]</scope>
    <source>
        <strain evidence="3">CGMCC 1.15341</strain>
    </source>
</reference>